<comment type="caution">
    <text evidence="3">The sequence shown here is derived from an EMBL/GenBank/DDBJ whole genome shotgun (WGS) entry which is preliminary data.</text>
</comment>
<organism evidence="3 4">
    <name type="scientific">Haemaphysalis longicornis</name>
    <name type="common">Bush tick</name>
    <dbReference type="NCBI Taxonomy" id="44386"/>
    <lineage>
        <taxon>Eukaryota</taxon>
        <taxon>Metazoa</taxon>
        <taxon>Ecdysozoa</taxon>
        <taxon>Arthropoda</taxon>
        <taxon>Chelicerata</taxon>
        <taxon>Arachnida</taxon>
        <taxon>Acari</taxon>
        <taxon>Parasitiformes</taxon>
        <taxon>Ixodida</taxon>
        <taxon>Ixodoidea</taxon>
        <taxon>Ixodidae</taxon>
        <taxon>Haemaphysalinae</taxon>
        <taxon>Haemaphysalis</taxon>
    </lineage>
</organism>
<evidence type="ECO:0008006" key="5">
    <source>
        <dbReference type="Google" id="ProtNLM"/>
    </source>
</evidence>
<dbReference type="EMBL" id="JABSTR010000011">
    <property type="protein sequence ID" value="KAH9382228.1"/>
    <property type="molecule type" value="Genomic_DNA"/>
</dbReference>
<dbReference type="Pfam" id="PF02798">
    <property type="entry name" value="GST_N"/>
    <property type="match status" value="1"/>
</dbReference>
<dbReference type="Gene3D" id="1.20.1050.130">
    <property type="match status" value="1"/>
</dbReference>
<dbReference type="InterPro" id="IPR010987">
    <property type="entry name" value="Glutathione-S-Trfase_C-like"/>
</dbReference>
<evidence type="ECO:0000313" key="4">
    <source>
        <dbReference type="Proteomes" id="UP000821853"/>
    </source>
</evidence>
<dbReference type="SUPFAM" id="SSF47616">
    <property type="entry name" value="GST C-terminal domain-like"/>
    <property type="match status" value="1"/>
</dbReference>
<dbReference type="VEuPathDB" id="VectorBase:HLOH_061370"/>
<dbReference type="PANTHER" id="PTHR11571">
    <property type="entry name" value="GLUTATHIONE S-TRANSFERASE"/>
    <property type="match status" value="1"/>
</dbReference>
<sequence>MACDKWQRFLQVACCPLRGDLLHTIVCPDCETLRRLSLQGHRYPEEAEVTPYVPRPSQGTEPKNHEKAVVSVVSADTSNKYQLTQVEPEPSTDEIKKAIGAGLYFLPFPIKRLPVADYHAFHTVPHRCKPTTFLPSLPQYGYGSGPKPSREEWLKEKYRLELDFPNVPYFIDGDVRITQTMAILRYLGRKHGLAPKDEDTRRRVEVVELSAYDVLRYVLRLCNGPDYSEEKRRQFLVDAADKLQQFASYLAKHGPFCAGQVVTYADFLLYETLQVVKILGPRTFREGYPQLEEYCKRVASLPKLKKYLASDRFKEWPVLSPYAKALGPQHKPPADDC</sequence>
<dbReference type="InterPro" id="IPR036249">
    <property type="entry name" value="Thioredoxin-like_sf"/>
</dbReference>
<evidence type="ECO:0000259" key="1">
    <source>
        <dbReference type="PROSITE" id="PS50404"/>
    </source>
</evidence>
<dbReference type="InterPro" id="IPR040079">
    <property type="entry name" value="Glutathione_S-Trfase"/>
</dbReference>
<dbReference type="AlphaFoldDB" id="A0A9J6H690"/>
<dbReference type="SFLD" id="SFLDS00019">
    <property type="entry name" value="Glutathione_Transferase_(cytos"/>
    <property type="match status" value="1"/>
</dbReference>
<reference evidence="3 4" key="1">
    <citation type="journal article" date="2020" name="Cell">
        <title>Large-Scale Comparative Analyses of Tick Genomes Elucidate Their Genetic Diversity and Vector Capacities.</title>
        <authorList>
            <consortium name="Tick Genome and Microbiome Consortium (TIGMIC)"/>
            <person name="Jia N."/>
            <person name="Wang J."/>
            <person name="Shi W."/>
            <person name="Du L."/>
            <person name="Sun Y."/>
            <person name="Zhan W."/>
            <person name="Jiang J.F."/>
            <person name="Wang Q."/>
            <person name="Zhang B."/>
            <person name="Ji P."/>
            <person name="Bell-Sakyi L."/>
            <person name="Cui X.M."/>
            <person name="Yuan T.T."/>
            <person name="Jiang B.G."/>
            <person name="Yang W.F."/>
            <person name="Lam T.T."/>
            <person name="Chang Q.C."/>
            <person name="Ding S.J."/>
            <person name="Wang X.J."/>
            <person name="Zhu J.G."/>
            <person name="Ruan X.D."/>
            <person name="Zhao L."/>
            <person name="Wei J.T."/>
            <person name="Ye R.Z."/>
            <person name="Que T.C."/>
            <person name="Du C.H."/>
            <person name="Zhou Y.H."/>
            <person name="Cheng J.X."/>
            <person name="Dai P.F."/>
            <person name="Guo W.B."/>
            <person name="Han X.H."/>
            <person name="Huang E.J."/>
            <person name="Li L.F."/>
            <person name="Wei W."/>
            <person name="Gao Y.C."/>
            <person name="Liu J.Z."/>
            <person name="Shao H.Z."/>
            <person name="Wang X."/>
            <person name="Wang C.C."/>
            <person name="Yang T.C."/>
            <person name="Huo Q.B."/>
            <person name="Li W."/>
            <person name="Chen H.Y."/>
            <person name="Chen S.E."/>
            <person name="Zhou L.G."/>
            <person name="Ni X.B."/>
            <person name="Tian J.H."/>
            <person name="Sheng Y."/>
            <person name="Liu T."/>
            <person name="Pan Y.S."/>
            <person name="Xia L.Y."/>
            <person name="Li J."/>
            <person name="Zhao F."/>
            <person name="Cao W.C."/>
        </authorList>
    </citation>
    <scope>NUCLEOTIDE SEQUENCE [LARGE SCALE GENOMIC DNA]</scope>
    <source>
        <strain evidence="3">HaeL-2018</strain>
    </source>
</reference>
<dbReference type="GO" id="GO:0004364">
    <property type="term" value="F:glutathione transferase activity"/>
    <property type="evidence" value="ECO:0007669"/>
    <property type="project" value="TreeGrafter"/>
</dbReference>
<dbReference type="InterPro" id="IPR050213">
    <property type="entry name" value="GST_superfamily"/>
</dbReference>
<evidence type="ECO:0000313" key="3">
    <source>
        <dbReference type="EMBL" id="KAH9382228.1"/>
    </source>
</evidence>
<dbReference type="InterPro" id="IPR004046">
    <property type="entry name" value="GST_C"/>
</dbReference>
<feature type="domain" description="GST C-terminal" evidence="2">
    <location>
        <begin position="197"/>
        <end position="318"/>
    </location>
</feature>
<gene>
    <name evidence="3" type="ORF">HPB48_015924</name>
</gene>
<name>A0A9J6H690_HAELO</name>
<dbReference type="InterPro" id="IPR004045">
    <property type="entry name" value="Glutathione_S-Trfase_N"/>
</dbReference>
<dbReference type="SUPFAM" id="SSF52833">
    <property type="entry name" value="Thioredoxin-like"/>
    <property type="match status" value="1"/>
</dbReference>
<dbReference type="InterPro" id="IPR036282">
    <property type="entry name" value="Glutathione-S-Trfase_C_sf"/>
</dbReference>
<dbReference type="PANTHER" id="PTHR11571:SF253">
    <property type="entry name" value="S-TRANSFERASE, PUTATIVE-RELATED"/>
    <property type="match status" value="1"/>
</dbReference>
<dbReference type="Pfam" id="PF14497">
    <property type="entry name" value="GST_C_3"/>
    <property type="match status" value="1"/>
</dbReference>
<accession>A0A9J6H690</accession>
<keyword evidence="4" id="KW-1185">Reference proteome</keyword>
<dbReference type="OrthoDB" id="414243at2759"/>
<evidence type="ECO:0000259" key="2">
    <source>
        <dbReference type="PROSITE" id="PS50405"/>
    </source>
</evidence>
<protein>
    <recommendedName>
        <fullName evidence="5">Glutathione S-transferase</fullName>
    </recommendedName>
</protein>
<dbReference type="PROSITE" id="PS50405">
    <property type="entry name" value="GST_CTER"/>
    <property type="match status" value="1"/>
</dbReference>
<dbReference type="Proteomes" id="UP000821853">
    <property type="component" value="Chromosome 9"/>
</dbReference>
<dbReference type="PROSITE" id="PS50404">
    <property type="entry name" value="GST_NTER"/>
    <property type="match status" value="1"/>
</dbReference>
<feature type="domain" description="GST N-terminal" evidence="1">
    <location>
        <begin position="99"/>
        <end position="195"/>
    </location>
</feature>
<proteinExistence type="predicted"/>
<dbReference type="GO" id="GO:0006749">
    <property type="term" value="P:glutathione metabolic process"/>
    <property type="evidence" value="ECO:0007669"/>
    <property type="project" value="TreeGrafter"/>
</dbReference>